<comment type="subcellular location">
    <subcellularLocation>
        <location evidence="1">Secreted</location>
    </subcellularLocation>
</comment>
<evidence type="ECO:0000256" key="10">
    <source>
        <dbReference type="RuleBase" id="RU000354"/>
    </source>
</evidence>
<feature type="chain" id="PRO_5012149375" evidence="11">
    <location>
        <begin position="20"/>
        <end position="356"/>
    </location>
</feature>
<dbReference type="GO" id="GO:0005125">
    <property type="term" value="F:cytokine activity"/>
    <property type="evidence" value="ECO:0007669"/>
    <property type="project" value="TreeGrafter"/>
</dbReference>
<dbReference type="CDD" id="cd13760">
    <property type="entry name" value="TGF_beta_BMP2_like"/>
    <property type="match status" value="1"/>
</dbReference>
<keyword evidence="6" id="KW-0221">Differentiation</keyword>
<feature type="signal peptide" evidence="11">
    <location>
        <begin position="1"/>
        <end position="19"/>
    </location>
</feature>
<dbReference type="PROSITE" id="PS51362">
    <property type="entry name" value="TGF_BETA_2"/>
    <property type="match status" value="1"/>
</dbReference>
<evidence type="ECO:0000256" key="11">
    <source>
        <dbReference type="SAM" id="SignalP"/>
    </source>
</evidence>
<keyword evidence="8" id="KW-1015">Disulfide bond</keyword>
<evidence type="ECO:0000256" key="1">
    <source>
        <dbReference type="ARBA" id="ARBA00004613"/>
    </source>
</evidence>
<dbReference type="InterPro" id="IPR029034">
    <property type="entry name" value="Cystine-knot_cytokine"/>
</dbReference>
<dbReference type="Gene3D" id="2.10.90.10">
    <property type="entry name" value="Cystine-knot cytokines"/>
    <property type="match status" value="1"/>
</dbReference>
<sequence>MVWLVMVVWSVAVLQQAEGDRKAVETGLLRLLGLEKRPRAVPSLTVPEDMLQLYKQQTGLDLDTPFLHLPGRMTRSANTVRRFTHSGKGDDRRKQRHDRFRLFFNVSEVPKDEKVTAAELKLTVLGGEFAQRVLVHDIVRPGVKGRKPPLLRLLDSSKISTKEGGIVTLDVLPAAERWALHPKQNHGLLIEVTTKKGARPQQLNKLRIKRDLNGHSLLLYLDDGKNRQPDLNQILSRKKRAQSSKKQRRKDGRDICRRHALYVDFKDVGWDDWIVAPPGYDAYYCYGDCPFPLADHLNSTNHAVVQTLVHSVNPSAVPKACCVPTQLSSISMLYVDDENIVLKNYQDMVVEGCGCR</sequence>
<dbReference type="Pfam" id="PF00688">
    <property type="entry name" value="TGFb_propeptide"/>
    <property type="match status" value="1"/>
</dbReference>
<feature type="domain" description="TGF-beta family profile" evidence="12">
    <location>
        <begin position="237"/>
        <end position="356"/>
    </location>
</feature>
<dbReference type="PANTHER" id="PTHR11848:SF263">
    <property type="entry name" value="PROTEIN DECAPENTAPLEGIC"/>
    <property type="match status" value="1"/>
</dbReference>
<name>A0A224XSA9_9HEMI</name>
<dbReference type="EMBL" id="GFTR01005403">
    <property type="protein sequence ID" value="JAW11023.1"/>
    <property type="molecule type" value="Transcribed_RNA"/>
</dbReference>
<evidence type="ECO:0000256" key="8">
    <source>
        <dbReference type="ARBA" id="ARBA00023157"/>
    </source>
</evidence>
<dbReference type="InterPro" id="IPR001111">
    <property type="entry name" value="TGF-b_propeptide"/>
</dbReference>
<dbReference type="PANTHER" id="PTHR11848">
    <property type="entry name" value="TGF-BETA FAMILY"/>
    <property type="match status" value="1"/>
</dbReference>
<dbReference type="PRINTS" id="PR00669">
    <property type="entry name" value="INHIBINA"/>
</dbReference>
<accession>A0A224XSA9</accession>
<dbReference type="GO" id="GO:0005615">
    <property type="term" value="C:extracellular space"/>
    <property type="evidence" value="ECO:0007669"/>
    <property type="project" value="TreeGrafter"/>
</dbReference>
<evidence type="ECO:0000256" key="7">
    <source>
        <dbReference type="ARBA" id="ARBA00023030"/>
    </source>
</evidence>
<dbReference type="GO" id="GO:0051240">
    <property type="term" value="P:positive regulation of multicellular organismal process"/>
    <property type="evidence" value="ECO:0007669"/>
    <property type="project" value="UniProtKB-ARBA"/>
</dbReference>
<dbReference type="AlphaFoldDB" id="A0A224XSA9"/>
<evidence type="ECO:0000256" key="6">
    <source>
        <dbReference type="ARBA" id="ARBA00022782"/>
    </source>
</evidence>
<keyword evidence="4" id="KW-0964">Secreted</keyword>
<dbReference type="GO" id="GO:0008083">
    <property type="term" value="F:growth factor activity"/>
    <property type="evidence" value="ECO:0007669"/>
    <property type="project" value="UniProtKB-KW"/>
</dbReference>
<dbReference type="FunFam" id="2.10.90.10:FF:000103">
    <property type="entry name" value="Bone morphogenetic protein 16"/>
    <property type="match status" value="1"/>
</dbReference>
<dbReference type="GO" id="GO:0051094">
    <property type="term" value="P:positive regulation of developmental process"/>
    <property type="evidence" value="ECO:0007669"/>
    <property type="project" value="UniProtKB-ARBA"/>
</dbReference>
<keyword evidence="7 10" id="KW-0339">Growth factor</keyword>
<evidence type="ECO:0000313" key="13">
    <source>
        <dbReference type="EMBL" id="JAW11023.1"/>
    </source>
</evidence>
<organism evidence="13">
    <name type="scientific">Panstrongylus lignarius</name>
    <dbReference type="NCBI Taxonomy" id="156445"/>
    <lineage>
        <taxon>Eukaryota</taxon>
        <taxon>Metazoa</taxon>
        <taxon>Ecdysozoa</taxon>
        <taxon>Arthropoda</taxon>
        <taxon>Hexapoda</taxon>
        <taxon>Insecta</taxon>
        <taxon>Pterygota</taxon>
        <taxon>Neoptera</taxon>
        <taxon>Paraneoptera</taxon>
        <taxon>Hemiptera</taxon>
        <taxon>Heteroptera</taxon>
        <taxon>Panheteroptera</taxon>
        <taxon>Cimicomorpha</taxon>
        <taxon>Reduviidae</taxon>
        <taxon>Triatominae</taxon>
        <taxon>Panstrongylus</taxon>
    </lineage>
</organism>
<dbReference type="SMART" id="SM00204">
    <property type="entry name" value="TGFB"/>
    <property type="match status" value="1"/>
</dbReference>
<evidence type="ECO:0000259" key="12">
    <source>
        <dbReference type="PROSITE" id="PS51362"/>
    </source>
</evidence>
<dbReference type="SUPFAM" id="SSF57501">
    <property type="entry name" value="Cystine-knot cytokines"/>
    <property type="match status" value="1"/>
</dbReference>
<keyword evidence="9" id="KW-0325">Glycoprotein</keyword>
<evidence type="ECO:0000256" key="4">
    <source>
        <dbReference type="ARBA" id="ARBA00022525"/>
    </source>
</evidence>
<evidence type="ECO:0000256" key="9">
    <source>
        <dbReference type="ARBA" id="ARBA00023180"/>
    </source>
</evidence>
<dbReference type="Gene3D" id="2.60.120.970">
    <property type="match status" value="1"/>
</dbReference>
<dbReference type="PROSITE" id="PS00250">
    <property type="entry name" value="TGF_BETA_1"/>
    <property type="match status" value="1"/>
</dbReference>
<keyword evidence="3" id="KW-0217">Developmental protein</keyword>
<comment type="similarity">
    <text evidence="2 10">Belongs to the TGF-beta family.</text>
</comment>
<dbReference type="InterPro" id="IPR017948">
    <property type="entry name" value="TGFb_CS"/>
</dbReference>
<dbReference type="GO" id="GO:0030154">
    <property type="term" value="P:cell differentiation"/>
    <property type="evidence" value="ECO:0007669"/>
    <property type="project" value="UniProtKB-KW"/>
</dbReference>
<dbReference type="Pfam" id="PF00019">
    <property type="entry name" value="TGF_beta"/>
    <property type="match status" value="1"/>
</dbReference>
<protein>
    <submittedName>
        <fullName evidence="13">Putative transforming growth factor beta bone morphoproteintic protein</fullName>
    </submittedName>
</protein>
<keyword evidence="5 11" id="KW-0732">Signal</keyword>
<dbReference type="InterPro" id="IPR015615">
    <property type="entry name" value="TGF-beta-rel"/>
</dbReference>
<dbReference type="InterPro" id="IPR001839">
    <property type="entry name" value="TGF-b_C"/>
</dbReference>
<evidence type="ECO:0000256" key="2">
    <source>
        <dbReference type="ARBA" id="ARBA00006656"/>
    </source>
</evidence>
<reference evidence="13" key="1">
    <citation type="journal article" date="2018" name="PLoS Negl. Trop. Dis.">
        <title>An insight into the salivary gland and fat body transcriptome of Panstrongylus lignarius (Hemiptera: Heteroptera), the main vector of Chagas disease in Peru.</title>
        <authorList>
            <person name="Nevoa J.C."/>
            <person name="Mendes M.T."/>
            <person name="da Silva M.V."/>
            <person name="Soares S.C."/>
            <person name="Oliveira C.J.F."/>
            <person name="Ribeiro J.M.C."/>
        </authorList>
    </citation>
    <scope>NUCLEOTIDE SEQUENCE</scope>
</reference>
<proteinExistence type="inferred from homology"/>
<evidence type="ECO:0000256" key="5">
    <source>
        <dbReference type="ARBA" id="ARBA00022729"/>
    </source>
</evidence>
<evidence type="ECO:0000256" key="3">
    <source>
        <dbReference type="ARBA" id="ARBA00022473"/>
    </source>
</evidence>